<evidence type="ECO:0000313" key="5">
    <source>
        <dbReference type="EMBL" id="GLJ61349.1"/>
    </source>
</evidence>
<dbReference type="SMART" id="SM00895">
    <property type="entry name" value="FCD"/>
    <property type="match status" value="1"/>
</dbReference>
<dbReference type="Proteomes" id="UP001142462">
    <property type="component" value="Unassembled WGS sequence"/>
</dbReference>
<dbReference type="AlphaFoldDB" id="A0A9W6H3A2"/>
<dbReference type="GO" id="GO:0003700">
    <property type="term" value="F:DNA-binding transcription factor activity"/>
    <property type="evidence" value="ECO:0007669"/>
    <property type="project" value="InterPro"/>
</dbReference>
<proteinExistence type="predicted"/>
<accession>A0A9W6H3A2</accession>
<evidence type="ECO:0000256" key="3">
    <source>
        <dbReference type="ARBA" id="ARBA00023163"/>
    </source>
</evidence>
<feature type="domain" description="HTH gntR-type" evidence="4">
    <location>
        <begin position="2"/>
        <end position="69"/>
    </location>
</feature>
<name>A0A9W6H3A2_9MICO</name>
<dbReference type="InterPro" id="IPR008920">
    <property type="entry name" value="TF_FadR/GntR_C"/>
</dbReference>
<evidence type="ECO:0000256" key="2">
    <source>
        <dbReference type="ARBA" id="ARBA00023125"/>
    </source>
</evidence>
<dbReference type="Gene3D" id="1.20.120.530">
    <property type="entry name" value="GntR ligand-binding domain-like"/>
    <property type="match status" value="1"/>
</dbReference>
<dbReference type="PROSITE" id="PS50949">
    <property type="entry name" value="HTH_GNTR"/>
    <property type="match status" value="1"/>
</dbReference>
<keyword evidence="6" id="KW-1185">Reference proteome</keyword>
<keyword evidence="3" id="KW-0804">Transcription</keyword>
<dbReference type="RefSeq" id="WP_271173060.1">
    <property type="nucleotide sequence ID" value="NZ_BSEJ01000005.1"/>
</dbReference>
<gene>
    <name evidence="5" type="ORF">GCM10017576_14780</name>
</gene>
<dbReference type="InterPro" id="IPR011711">
    <property type="entry name" value="GntR_C"/>
</dbReference>
<evidence type="ECO:0000259" key="4">
    <source>
        <dbReference type="PROSITE" id="PS50949"/>
    </source>
</evidence>
<dbReference type="Pfam" id="PF00392">
    <property type="entry name" value="GntR"/>
    <property type="match status" value="1"/>
</dbReference>
<sequence length="219" mass="22181">MTSLVAGVVDALGADICAGRLAPGTALTLEAVQERTGVSRPAAREAMSALATLGLVAPRRRIGFEVADPERWQRLAPEVMRWRLAGPARDAVTAELTALRALIEPAAARAAASAASASDRAEIAARAGALWSAAAGADRGAFVAEDRALHTAVLAASGNSLFRALGGLLAESLPPRAPDAAHISLEAARRHLELAEAITAGDGERAAAAAHAIAAADAP</sequence>
<protein>
    <recommendedName>
        <fullName evidence="4">HTH gntR-type domain-containing protein</fullName>
    </recommendedName>
</protein>
<dbReference type="InterPro" id="IPR000524">
    <property type="entry name" value="Tscrpt_reg_HTH_GntR"/>
</dbReference>
<dbReference type="SMART" id="SM00345">
    <property type="entry name" value="HTH_GNTR"/>
    <property type="match status" value="1"/>
</dbReference>
<organism evidence="5 6">
    <name type="scientific">Microbacterium barkeri</name>
    <dbReference type="NCBI Taxonomy" id="33917"/>
    <lineage>
        <taxon>Bacteria</taxon>
        <taxon>Bacillati</taxon>
        <taxon>Actinomycetota</taxon>
        <taxon>Actinomycetes</taxon>
        <taxon>Micrococcales</taxon>
        <taxon>Microbacteriaceae</taxon>
        <taxon>Microbacterium</taxon>
    </lineage>
</organism>
<reference evidence="5" key="1">
    <citation type="journal article" date="2014" name="Int. J. Syst. Evol. Microbiol.">
        <title>Complete genome sequence of Corynebacterium casei LMG S-19264T (=DSM 44701T), isolated from a smear-ripened cheese.</title>
        <authorList>
            <consortium name="US DOE Joint Genome Institute (JGI-PGF)"/>
            <person name="Walter F."/>
            <person name="Albersmeier A."/>
            <person name="Kalinowski J."/>
            <person name="Ruckert C."/>
        </authorList>
    </citation>
    <scope>NUCLEOTIDE SEQUENCE</scope>
    <source>
        <strain evidence="5">VKM Ac-1020</strain>
    </source>
</reference>
<dbReference type="SUPFAM" id="SSF48008">
    <property type="entry name" value="GntR ligand-binding domain-like"/>
    <property type="match status" value="1"/>
</dbReference>
<dbReference type="EMBL" id="BSEJ01000005">
    <property type="protein sequence ID" value="GLJ61349.1"/>
    <property type="molecule type" value="Genomic_DNA"/>
</dbReference>
<dbReference type="PANTHER" id="PTHR43537">
    <property type="entry name" value="TRANSCRIPTIONAL REGULATOR, GNTR FAMILY"/>
    <property type="match status" value="1"/>
</dbReference>
<keyword evidence="2" id="KW-0238">DNA-binding</keyword>
<dbReference type="PANTHER" id="PTHR43537:SF44">
    <property type="entry name" value="GNTR FAMILY REGULATORY PROTEIN"/>
    <property type="match status" value="1"/>
</dbReference>
<dbReference type="InterPro" id="IPR036388">
    <property type="entry name" value="WH-like_DNA-bd_sf"/>
</dbReference>
<dbReference type="SUPFAM" id="SSF46785">
    <property type="entry name" value="Winged helix' DNA-binding domain"/>
    <property type="match status" value="1"/>
</dbReference>
<dbReference type="InterPro" id="IPR036390">
    <property type="entry name" value="WH_DNA-bd_sf"/>
</dbReference>
<keyword evidence="1" id="KW-0805">Transcription regulation</keyword>
<dbReference type="Gene3D" id="1.10.10.10">
    <property type="entry name" value="Winged helix-like DNA-binding domain superfamily/Winged helix DNA-binding domain"/>
    <property type="match status" value="1"/>
</dbReference>
<evidence type="ECO:0000256" key="1">
    <source>
        <dbReference type="ARBA" id="ARBA00023015"/>
    </source>
</evidence>
<evidence type="ECO:0000313" key="6">
    <source>
        <dbReference type="Proteomes" id="UP001142462"/>
    </source>
</evidence>
<comment type="caution">
    <text evidence="5">The sequence shown here is derived from an EMBL/GenBank/DDBJ whole genome shotgun (WGS) entry which is preliminary data.</text>
</comment>
<reference evidence="5" key="2">
    <citation type="submission" date="2023-01" db="EMBL/GenBank/DDBJ databases">
        <authorList>
            <person name="Sun Q."/>
            <person name="Evtushenko L."/>
        </authorList>
    </citation>
    <scope>NUCLEOTIDE SEQUENCE</scope>
    <source>
        <strain evidence="5">VKM Ac-1020</strain>
    </source>
</reference>
<dbReference type="GO" id="GO:0003677">
    <property type="term" value="F:DNA binding"/>
    <property type="evidence" value="ECO:0007669"/>
    <property type="project" value="UniProtKB-KW"/>
</dbReference>
<dbReference type="Pfam" id="PF07729">
    <property type="entry name" value="FCD"/>
    <property type="match status" value="1"/>
</dbReference>